<dbReference type="RefSeq" id="WP_143446916.1">
    <property type="nucleotide sequence ID" value="NZ_FWXV01000009.1"/>
</dbReference>
<feature type="transmembrane region" description="Helical" evidence="2">
    <location>
        <begin position="33"/>
        <end position="50"/>
    </location>
</feature>
<dbReference type="AlphaFoldDB" id="A0A1W2FP56"/>
<evidence type="ECO:0000256" key="2">
    <source>
        <dbReference type="SAM" id="Phobius"/>
    </source>
</evidence>
<keyword evidence="2" id="KW-1133">Transmembrane helix</keyword>
<evidence type="ECO:0000256" key="1">
    <source>
        <dbReference type="SAM" id="MobiDB-lite"/>
    </source>
</evidence>
<organism evidence="3 4">
    <name type="scientific">Kibdelosporangium aridum</name>
    <dbReference type="NCBI Taxonomy" id="2030"/>
    <lineage>
        <taxon>Bacteria</taxon>
        <taxon>Bacillati</taxon>
        <taxon>Actinomycetota</taxon>
        <taxon>Actinomycetes</taxon>
        <taxon>Pseudonocardiales</taxon>
        <taxon>Pseudonocardiaceae</taxon>
        <taxon>Kibdelosporangium</taxon>
    </lineage>
</organism>
<dbReference type="Proteomes" id="UP000192674">
    <property type="component" value="Unassembled WGS sequence"/>
</dbReference>
<dbReference type="EMBL" id="FWXV01000009">
    <property type="protein sequence ID" value="SMD23554.1"/>
    <property type="molecule type" value="Genomic_DNA"/>
</dbReference>
<proteinExistence type="predicted"/>
<gene>
    <name evidence="3" type="ORF">SAMN05661093_08082</name>
</gene>
<accession>A0A1W2FP56</accession>
<keyword evidence="2" id="KW-0812">Transmembrane</keyword>
<protein>
    <submittedName>
        <fullName evidence="3">Uncharacterized protein</fullName>
    </submittedName>
</protein>
<evidence type="ECO:0000313" key="4">
    <source>
        <dbReference type="Proteomes" id="UP000192674"/>
    </source>
</evidence>
<name>A0A1W2FP56_KIBAR</name>
<feature type="region of interest" description="Disordered" evidence="1">
    <location>
        <begin position="58"/>
        <end position="106"/>
    </location>
</feature>
<keyword evidence="4" id="KW-1185">Reference proteome</keyword>
<sequence>MRTHERVTLAMLVVAGVLASVLATALTFAEPSVQVVVTAAVFVPLAVTLSRHNRTGGAMSSGFVSGGTGIPAGRPAAPHWDPARADPSLDGGSFSLAAGASPHPPR</sequence>
<reference evidence="3 4" key="1">
    <citation type="submission" date="2017-04" db="EMBL/GenBank/DDBJ databases">
        <authorList>
            <person name="Afonso C.L."/>
            <person name="Miller P.J."/>
            <person name="Scott M.A."/>
            <person name="Spackman E."/>
            <person name="Goraichik I."/>
            <person name="Dimitrov K.M."/>
            <person name="Suarez D.L."/>
            <person name="Swayne D.E."/>
        </authorList>
    </citation>
    <scope>NUCLEOTIDE SEQUENCE [LARGE SCALE GENOMIC DNA]</scope>
    <source>
        <strain evidence="3 4">DSM 43828</strain>
    </source>
</reference>
<evidence type="ECO:0000313" key="3">
    <source>
        <dbReference type="EMBL" id="SMD23554.1"/>
    </source>
</evidence>
<keyword evidence="2" id="KW-0472">Membrane</keyword>
<dbReference type="OrthoDB" id="9892800at2"/>